<accession>A0A9D4PS49</accession>
<gene>
    <name evidence="2" type="ORF">HPB52_001636</name>
</gene>
<comment type="caution">
    <text evidence="2">The sequence shown here is derived from an EMBL/GenBank/DDBJ whole genome shotgun (WGS) entry which is preliminary data.</text>
</comment>
<reference evidence="2" key="2">
    <citation type="submission" date="2021-09" db="EMBL/GenBank/DDBJ databases">
        <authorList>
            <person name="Jia N."/>
            <person name="Wang J."/>
            <person name="Shi W."/>
            <person name="Du L."/>
            <person name="Sun Y."/>
            <person name="Zhan W."/>
            <person name="Jiang J."/>
            <person name="Wang Q."/>
            <person name="Zhang B."/>
            <person name="Ji P."/>
            <person name="Sakyi L.B."/>
            <person name="Cui X."/>
            <person name="Yuan T."/>
            <person name="Jiang B."/>
            <person name="Yang W."/>
            <person name="Lam T.T.-Y."/>
            <person name="Chang Q."/>
            <person name="Ding S."/>
            <person name="Wang X."/>
            <person name="Zhu J."/>
            <person name="Ruan X."/>
            <person name="Zhao L."/>
            <person name="Wei J."/>
            <person name="Que T."/>
            <person name="Du C."/>
            <person name="Cheng J."/>
            <person name="Dai P."/>
            <person name="Han X."/>
            <person name="Huang E."/>
            <person name="Gao Y."/>
            <person name="Liu J."/>
            <person name="Shao H."/>
            <person name="Ye R."/>
            <person name="Li L."/>
            <person name="Wei W."/>
            <person name="Wang X."/>
            <person name="Wang C."/>
            <person name="Huo Q."/>
            <person name="Li W."/>
            <person name="Guo W."/>
            <person name="Chen H."/>
            <person name="Chen S."/>
            <person name="Zhou L."/>
            <person name="Zhou L."/>
            <person name="Ni X."/>
            <person name="Tian J."/>
            <person name="Zhou Y."/>
            <person name="Sheng Y."/>
            <person name="Liu T."/>
            <person name="Pan Y."/>
            <person name="Xia L."/>
            <person name="Li J."/>
            <person name="Zhao F."/>
            <person name="Cao W."/>
        </authorList>
    </citation>
    <scope>NUCLEOTIDE SEQUENCE</scope>
    <source>
        <strain evidence="2">Rsan-2018</strain>
        <tissue evidence="2">Larvae</tissue>
    </source>
</reference>
<organism evidence="2 3">
    <name type="scientific">Rhipicephalus sanguineus</name>
    <name type="common">Brown dog tick</name>
    <name type="synonym">Ixodes sanguineus</name>
    <dbReference type="NCBI Taxonomy" id="34632"/>
    <lineage>
        <taxon>Eukaryota</taxon>
        <taxon>Metazoa</taxon>
        <taxon>Ecdysozoa</taxon>
        <taxon>Arthropoda</taxon>
        <taxon>Chelicerata</taxon>
        <taxon>Arachnida</taxon>
        <taxon>Acari</taxon>
        <taxon>Parasitiformes</taxon>
        <taxon>Ixodida</taxon>
        <taxon>Ixodoidea</taxon>
        <taxon>Ixodidae</taxon>
        <taxon>Rhipicephalinae</taxon>
        <taxon>Rhipicephalus</taxon>
        <taxon>Rhipicephalus</taxon>
    </lineage>
</organism>
<evidence type="ECO:0000313" key="2">
    <source>
        <dbReference type="EMBL" id="KAH7950795.1"/>
    </source>
</evidence>
<dbReference type="EMBL" id="JABSTV010001251">
    <property type="protein sequence ID" value="KAH7950795.1"/>
    <property type="molecule type" value="Genomic_DNA"/>
</dbReference>
<proteinExistence type="predicted"/>
<reference evidence="2" key="1">
    <citation type="journal article" date="2020" name="Cell">
        <title>Large-Scale Comparative Analyses of Tick Genomes Elucidate Their Genetic Diversity and Vector Capacities.</title>
        <authorList>
            <consortium name="Tick Genome and Microbiome Consortium (TIGMIC)"/>
            <person name="Jia N."/>
            <person name="Wang J."/>
            <person name="Shi W."/>
            <person name="Du L."/>
            <person name="Sun Y."/>
            <person name="Zhan W."/>
            <person name="Jiang J.F."/>
            <person name="Wang Q."/>
            <person name="Zhang B."/>
            <person name="Ji P."/>
            <person name="Bell-Sakyi L."/>
            <person name="Cui X.M."/>
            <person name="Yuan T.T."/>
            <person name="Jiang B.G."/>
            <person name="Yang W.F."/>
            <person name="Lam T.T."/>
            <person name="Chang Q.C."/>
            <person name="Ding S.J."/>
            <person name="Wang X.J."/>
            <person name="Zhu J.G."/>
            <person name="Ruan X.D."/>
            <person name="Zhao L."/>
            <person name="Wei J.T."/>
            <person name="Ye R.Z."/>
            <person name="Que T.C."/>
            <person name="Du C.H."/>
            <person name="Zhou Y.H."/>
            <person name="Cheng J.X."/>
            <person name="Dai P.F."/>
            <person name="Guo W.B."/>
            <person name="Han X.H."/>
            <person name="Huang E.J."/>
            <person name="Li L.F."/>
            <person name="Wei W."/>
            <person name="Gao Y.C."/>
            <person name="Liu J.Z."/>
            <person name="Shao H.Z."/>
            <person name="Wang X."/>
            <person name="Wang C.C."/>
            <person name="Yang T.C."/>
            <person name="Huo Q.B."/>
            <person name="Li W."/>
            <person name="Chen H.Y."/>
            <person name="Chen S.E."/>
            <person name="Zhou L.G."/>
            <person name="Ni X.B."/>
            <person name="Tian J.H."/>
            <person name="Sheng Y."/>
            <person name="Liu T."/>
            <person name="Pan Y.S."/>
            <person name="Xia L.Y."/>
            <person name="Li J."/>
            <person name="Zhao F."/>
            <person name="Cao W.C."/>
        </authorList>
    </citation>
    <scope>NUCLEOTIDE SEQUENCE</scope>
    <source>
        <strain evidence="2">Rsan-2018</strain>
    </source>
</reference>
<protein>
    <submittedName>
        <fullName evidence="2">Uncharacterized protein</fullName>
    </submittedName>
</protein>
<evidence type="ECO:0000256" key="1">
    <source>
        <dbReference type="SAM" id="MobiDB-lite"/>
    </source>
</evidence>
<feature type="region of interest" description="Disordered" evidence="1">
    <location>
        <begin position="18"/>
        <end position="42"/>
    </location>
</feature>
<dbReference type="Proteomes" id="UP000821837">
    <property type="component" value="Chromosome 5"/>
</dbReference>
<sequence length="123" mass="13614">MYGPNYCRTGKPLRCRKPKKLDATWRRSTKPTRRSEKMSGYSARTPVTAAAFSAPQRLKMAGRLLRWSRMSLNMAAASPPARVAGSKMAPRARRRCHNAAFAASKYNSLRPSLKSAPVFVAAS</sequence>
<keyword evidence="3" id="KW-1185">Reference proteome</keyword>
<evidence type="ECO:0000313" key="3">
    <source>
        <dbReference type="Proteomes" id="UP000821837"/>
    </source>
</evidence>
<name>A0A9D4PS49_RHISA</name>
<dbReference type="AlphaFoldDB" id="A0A9D4PS49"/>